<accession>D7MJ25</accession>
<name>D7MJ25_ARALL</name>
<organism evidence="2">
    <name type="scientific">Arabidopsis lyrata subsp. lyrata</name>
    <name type="common">Lyre-leaved rock-cress</name>
    <dbReference type="NCBI Taxonomy" id="81972"/>
    <lineage>
        <taxon>Eukaryota</taxon>
        <taxon>Viridiplantae</taxon>
        <taxon>Streptophyta</taxon>
        <taxon>Embryophyta</taxon>
        <taxon>Tracheophyta</taxon>
        <taxon>Spermatophyta</taxon>
        <taxon>Magnoliopsida</taxon>
        <taxon>eudicotyledons</taxon>
        <taxon>Gunneridae</taxon>
        <taxon>Pentapetalae</taxon>
        <taxon>rosids</taxon>
        <taxon>malvids</taxon>
        <taxon>Brassicales</taxon>
        <taxon>Brassicaceae</taxon>
        <taxon>Camelineae</taxon>
        <taxon>Arabidopsis</taxon>
    </lineage>
</organism>
<dbReference type="Gramene" id="scaffold_703882.1">
    <property type="protein sequence ID" value="scaffold_703882.1"/>
    <property type="gene ID" value="scaffold_703882.1"/>
</dbReference>
<dbReference type="AlphaFoldDB" id="D7MJ25"/>
<sequence length="104" mass="12071">MEERSLREDKLDDDRTLRMRLRALCASSSVFCTEPQIQCAKQLGPLLNVFMRSSWRHSLDCGWYRGKSNPLFHCFYDGTWSTVQGSFTAVCDFKDVLVFSYSNI</sequence>
<protein>
    <submittedName>
        <fullName evidence="1">Uncharacterized protein</fullName>
    </submittedName>
</protein>
<evidence type="ECO:0000313" key="1">
    <source>
        <dbReference type="EMBL" id="EFH44888.1"/>
    </source>
</evidence>
<dbReference type="EMBL" id="GL348719">
    <property type="protein sequence ID" value="EFH44888.1"/>
    <property type="molecule type" value="Genomic_DNA"/>
</dbReference>
<dbReference type="Proteomes" id="UP000008694">
    <property type="component" value="Unassembled WGS sequence"/>
</dbReference>
<proteinExistence type="predicted"/>
<gene>
    <name evidence="1" type="ORF">ARALYDRAFT_916140</name>
</gene>
<keyword evidence="2" id="KW-1185">Reference proteome</keyword>
<dbReference type="HOGENOM" id="CLU_2253808_0_0_1"/>
<dbReference type="STRING" id="81972.D7MJ25"/>
<reference evidence="2" key="1">
    <citation type="journal article" date="2011" name="Nat. Genet.">
        <title>The Arabidopsis lyrata genome sequence and the basis of rapid genome size change.</title>
        <authorList>
            <person name="Hu T.T."/>
            <person name="Pattyn P."/>
            <person name="Bakker E.G."/>
            <person name="Cao J."/>
            <person name="Cheng J.-F."/>
            <person name="Clark R.M."/>
            <person name="Fahlgren N."/>
            <person name="Fawcett J.A."/>
            <person name="Grimwood J."/>
            <person name="Gundlach H."/>
            <person name="Haberer G."/>
            <person name="Hollister J.D."/>
            <person name="Ossowski S."/>
            <person name="Ottilar R.P."/>
            <person name="Salamov A.A."/>
            <person name="Schneeberger K."/>
            <person name="Spannagl M."/>
            <person name="Wang X."/>
            <person name="Yang L."/>
            <person name="Nasrallah M.E."/>
            <person name="Bergelson J."/>
            <person name="Carrington J.C."/>
            <person name="Gaut B.S."/>
            <person name="Schmutz J."/>
            <person name="Mayer K.F.X."/>
            <person name="Van de Peer Y."/>
            <person name="Grigoriev I.V."/>
            <person name="Nordborg M."/>
            <person name="Weigel D."/>
            <person name="Guo Y.-L."/>
        </authorList>
    </citation>
    <scope>NUCLEOTIDE SEQUENCE [LARGE SCALE GENOMIC DNA]</scope>
    <source>
        <strain evidence="2">cv. MN47</strain>
    </source>
</reference>
<evidence type="ECO:0000313" key="2">
    <source>
        <dbReference type="Proteomes" id="UP000008694"/>
    </source>
</evidence>